<evidence type="ECO:0000313" key="4">
    <source>
        <dbReference type="Proteomes" id="UP000198407"/>
    </source>
</evidence>
<evidence type="ECO:0000256" key="1">
    <source>
        <dbReference type="ARBA" id="ARBA00006484"/>
    </source>
</evidence>
<accession>A0A239BYC3</accession>
<dbReference type="InterPro" id="IPR036291">
    <property type="entry name" value="NAD(P)-bd_dom_sf"/>
</dbReference>
<sequence length="255" mass="26194">MPTTVITGSASGIGAAVATALRAAGQRIIGIDRANADINADLSTREGREAAIAQVLQLSNGVLDGLVCCAGVGVTAPSCGLIVAINHFGVSQLLAGLEHALAKGDNPAALVIGSVAAIRPGAENEAMTQAMLANDEARARDLADTLGEPQVAYACSKYAITHHARRLASSWGPKGIRLNVVAPGAVETPLHDASRNDPRFGQAVRDFVAPLGRNGHPEEIAALIAFLHSEQAGFVHGSVMYIDGGMDAMVRPGQV</sequence>
<comment type="similarity">
    <text evidence="1">Belongs to the short-chain dehydrogenases/reductases (SDR) family.</text>
</comment>
<gene>
    <name evidence="3" type="ORF">SAMN05444352_103231</name>
</gene>
<evidence type="ECO:0000313" key="3">
    <source>
        <dbReference type="EMBL" id="SNS12084.1"/>
    </source>
</evidence>
<dbReference type="SUPFAM" id="SSF51735">
    <property type="entry name" value="NAD(P)-binding Rossmann-fold domains"/>
    <property type="match status" value="1"/>
</dbReference>
<dbReference type="STRING" id="1215104.GCA_000730585_00539"/>
<dbReference type="PANTHER" id="PTHR42760:SF133">
    <property type="entry name" value="3-OXOACYL-[ACYL-CARRIER-PROTEIN] REDUCTASE"/>
    <property type="match status" value="1"/>
</dbReference>
<evidence type="ECO:0000256" key="2">
    <source>
        <dbReference type="ARBA" id="ARBA00023002"/>
    </source>
</evidence>
<proteinExistence type="inferred from homology"/>
<dbReference type="PRINTS" id="PR00081">
    <property type="entry name" value="GDHRDH"/>
</dbReference>
<dbReference type="Proteomes" id="UP000198407">
    <property type="component" value="Unassembled WGS sequence"/>
</dbReference>
<name>A0A239BYC3_9PSED</name>
<keyword evidence="4" id="KW-1185">Reference proteome</keyword>
<dbReference type="GO" id="GO:0016616">
    <property type="term" value="F:oxidoreductase activity, acting on the CH-OH group of donors, NAD or NADP as acceptor"/>
    <property type="evidence" value="ECO:0007669"/>
    <property type="project" value="TreeGrafter"/>
</dbReference>
<dbReference type="EMBL" id="FZOL01000003">
    <property type="protein sequence ID" value="SNS12084.1"/>
    <property type="molecule type" value="Genomic_DNA"/>
</dbReference>
<dbReference type="AlphaFoldDB" id="A0A239BYC3"/>
<keyword evidence="2" id="KW-0560">Oxidoreductase</keyword>
<organism evidence="3 4">
    <name type="scientific">Pseudomonas japonica</name>
    <dbReference type="NCBI Taxonomy" id="256466"/>
    <lineage>
        <taxon>Bacteria</taxon>
        <taxon>Pseudomonadati</taxon>
        <taxon>Pseudomonadota</taxon>
        <taxon>Gammaproteobacteria</taxon>
        <taxon>Pseudomonadales</taxon>
        <taxon>Pseudomonadaceae</taxon>
        <taxon>Pseudomonas</taxon>
    </lineage>
</organism>
<reference evidence="4" key="1">
    <citation type="submission" date="2017-06" db="EMBL/GenBank/DDBJ databases">
        <authorList>
            <person name="Varghese N."/>
            <person name="Submissions S."/>
        </authorList>
    </citation>
    <scope>NUCLEOTIDE SEQUENCE [LARGE SCALE GENOMIC DNA]</scope>
    <source>
        <strain evidence="4">DSM 22348</strain>
    </source>
</reference>
<protein>
    <submittedName>
        <fullName evidence="3">NAD(P)-dependent dehydrogenase, short-chain alcohol dehydrogenase family</fullName>
    </submittedName>
</protein>
<dbReference type="OrthoDB" id="9786435at2"/>
<dbReference type="Gene3D" id="3.40.50.720">
    <property type="entry name" value="NAD(P)-binding Rossmann-like Domain"/>
    <property type="match status" value="1"/>
</dbReference>
<dbReference type="Pfam" id="PF13561">
    <property type="entry name" value="adh_short_C2"/>
    <property type="match status" value="1"/>
</dbReference>
<dbReference type="RefSeq" id="WP_042129619.1">
    <property type="nucleotide sequence ID" value="NZ_FZOL01000003.1"/>
</dbReference>
<dbReference type="PANTHER" id="PTHR42760">
    <property type="entry name" value="SHORT-CHAIN DEHYDROGENASES/REDUCTASES FAMILY MEMBER"/>
    <property type="match status" value="1"/>
</dbReference>
<dbReference type="InterPro" id="IPR002347">
    <property type="entry name" value="SDR_fam"/>
</dbReference>
<dbReference type="Pfam" id="PF00106">
    <property type="entry name" value="adh_short"/>
    <property type="match status" value="1"/>
</dbReference>